<reference evidence="1 2" key="1">
    <citation type="submission" date="2017-03" db="EMBL/GenBank/DDBJ databases">
        <authorList>
            <person name="Afonso C.L."/>
            <person name="Miller P.J."/>
            <person name="Scott M.A."/>
            <person name="Spackman E."/>
            <person name="Goraichik I."/>
            <person name="Dimitrov K.M."/>
            <person name="Suarez D.L."/>
            <person name="Swayne D.E."/>
        </authorList>
    </citation>
    <scope>NUCLEOTIDE SEQUENCE [LARGE SCALE GENOMIC DNA]</scope>
    <source>
        <strain evidence="1 2">ATCC 51113</strain>
    </source>
</reference>
<gene>
    <name evidence="1" type="ORF">BZK42_03225</name>
</gene>
<organism evidence="1 2">
    <name type="scientific">Citrobacter braakii</name>
    <dbReference type="NCBI Taxonomy" id="57706"/>
    <lineage>
        <taxon>Bacteria</taxon>
        <taxon>Pseudomonadati</taxon>
        <taxon>Pseudomonadota</taxon>
        <taxon>Gammaproteobacteria</taxon>
        <taxon>Enterobacterales</taxon>
        <taxon>Enterobacteriaceae</taxon>
        <taxon>Citrobacter</taxon>
        <taxon>Citrobacter freundii complex</taxon>
    </lineage>
</organism>
<accession>A0A1V8P5P1</accession>
<dbReference type="Proteomes" id="UP000192573">
    <property type="component" value="Unassembled WGS sequence"/>
</dbReference>
<dbReference type="EMBL" id="NAEW01000001">
    <property type="protein sequence ID" value="OQM43897.1"/>
    <property type="molecule type" value="Genomic_DNA"/>
</dbReference>
<sequence>MAQGCCCSPDNLRLQSIQRSLTHHRLQCPDNGDPVVLQHPARQLTLTGNNMLICKNVPNKIDFSYIEANGYADRPKDCHE</sequence>
<proteinExistence type="predicted"/>
<protein>
    <submittedName>
        <fullName evidence="1">Uncharacterized protein</fullName>
    </submittedName>
</protein>
<evidence type="ECO:0000313" key="1">
    <source>
        <dbReference type="EMBL" id="OQM43897.1"/>
    </source>
</evidence>
<dbReference type="AlphaFoldDB" id="A0A1V8P5P1"/>
<evidence type="ECO:0000313" key="2">
    <source>
        <dbReference type="Proteomes" id="UP000192573"/>
    </source>
</evidence>
<comment type="caution">
    <text evidence="1">The sequence shown here is derived from an EMBL/GenBank/DDBJ whole genome shotgun (WGS) entry which is preliminary data.</text>
</comment>
<name>A0A1V8P5P1_CITBR</name>